<dbReference type="AlphaFoldDB" id="A0A9X3E4X7"/>
<gene>
    <name evidence="14" type="ORF">OSH07_18890</name>
</gene>
<evidence type="ECO:0000259" key="13">
    <source>
        <dbReference type="PROSITE" id="PS50929"/>
    </source>
</evidence>
<dbReference type="Gene3D" id="3.40.50.300">
    <property type="entry name" value="P-loop containing nucleotide triphosphate hydrolases"/>
    <property type="match status" value="1"/>
</dbReference>
<dbReference type="InterPro" id="IPR036640">
    <property type="entry name" value="ABC1_TM_sf"/>
</dbReference>
<dbReference type="GO" id="GO:0005524">
    <property type="term" value="F:ATP binding"/>
    <property type="evidence" value="ECO:0007669"/>
    <property type="project" value="UniProtKB-KW"/>
</dbReference>
<evidence type="ECO:0000256" key="4">
    <source>
        <dbReference type="ARBA" id="ARBA00022475"/>
    </source>
</evidence>
<protein>
    <submittedName>
        <fullName evidence="14">ABC transporter transmembrane domain-containing protein</fullName>
    </submittedName>
</protein>
<dbReference type="SMART" id="SM00382">
    <property type="entry name" value="AAA"/>
    <property type="match status" value="1"/>
</dbReference>
<dbReference type="InterPro" id="IPR003439">
    <property type="entry name" value="ABC_transporter-like_ATP-bd"/>
</dbReference>
<evidence type="ECO:0000256" key="10">
    <source>
        <dbReference type="ARBA" id="ARBA00023136"/>
    </source>
</evidence>
<dbReference type="PROSITE" id="PS50929">
    <property type="entry name" value="ABC_TM1F"/>
    <property type="match status" value="1"/>
</dbReference>
<dbReference type="GO" id="GO:0090374">
    <property type="term" value="P:oligopeptide export from mitochondrion"/>
    <property type="evidence" value="ECO:0007669"/>
    <property type="project" value="TreeGrafter"/>
</dbReference>
<evidence type="ECO:0000256" key="1">
    <source>
        <dbReference type="ARBA" id="ARBA00004651"/>
    </source>
</evidence>
<sequence length="612" mass="64279">MADRDAIPSAAARASGVSDSAAAADAPKGGRRSLRPLAMLLPYVLRRKPQLVGAILALVMAALATLTVPLAVRRMIDHGFTADSAGTINVYFMALIGVVAVLAAASSLRFYFVTWLGERVVADLRADVFRHLAALGIDFFDRNRSGEIASRLTADTTQIKAVAGANISIALRNLVMFLGGVTMMIVTSPKLSGMVLIALPIVVLPLVGFGRRVRLRSRKAQDMLADASAYASESIGAIRIVQAFTAEATVARRFADSVEGAFVAARNSTVARAALTGFGIFMVFASMVAVLWWGAQDVLAGRMTPGTLGQFLIYAVIAAGALGELSQVWGDISNATGAAERLAEILAEKPSIAAPARPKHLAEPVRGGLAFEDVGFAYPEGGRGAAIRHIGFRVEPGERVAVVGPSGAGKSTLFNLILRFYDPQHGRVTLDGVDIRELDPVALRSHIAIVPQDTVVFAASAAENIAIGRPGADSSAVERAAVSAHADGFLASLPAGYATELGERGVTLSGGQRQRIAIARAILKDAPILLLDEATSALDAESEVAVQSALDQLMEGRTTIVIAHRLATILSADRILVMDGGAIVEEGTHDSLVRLGGLYARLARLQFREDAA</sequence>
<keyword evidence="4" id="KW-1003">Cell membrane</keyword>
<evidence type="ECO:0000256" key="8">
    <source>
        <dbReference type="ARBA" id="ARBA00022840"/>
    </source>
</evidence>
<dbReference type="GO" id="GO:0015421">
    <property type="term" value="F:ABC-type oligopeptide transporter activity"/>
    <property type="evidence" value="ECO:0007669"/>
    <property type="project" value="TreeGrafter"/>
</dbReference>
<dbReference type="RefSeq" id="WP_266340231.1">
    <property type="nucleotide sequence ID" value="NZ_JAPKNK010000009.1"/>
</dbReference>
<dbReference type="NCBIfam" id="TIGR02204">
    <property type="entry name" value="MsbA_rel"/>
    <property type="match status" value="1"/>
</dbReference>
<evidence type="ECO:0000256" key="5">
    <source>
        <dbReference type="ARBA" id="ARBA00022597"/>
    </source>
</evidence>
<dbReference type="SUPFAM" id="SSF90123">
    <property type="entry name" value="ABC transporter transmembrane region"/>
    <property type="match status" value="1"/>
</dbReference>
<feature type="transmembrane region" description="Helical" evidence="11">
    <location>
        <begin position="191"/>
        <end position="209"/>
    </location>
</feature>
<keyword evidence="6 11" id="KW-0812">Transmembrane</keyword>
<keyword evidence="9 11" id="KW-1133">Transmembrane helix</keyword>
<dbReference type="InterPro" id="IPR017871">
    <property type="entry name" value="ABC_transporter-like_CS"/>
</dbReference>
<feature type="transmembrane region" description="Helical" evidence="11">
    <location>
        <begin position="91"/>
        <end position="112"/>
    </location>
</feature>
<feature type="domain" description="ABC transporter" evidence="12">
    <location>
        <begin position="369"/>
        <end position="605"/>
    </location>
</feature>
<evidence type="ECO:0000256" key="3">
    <source>
        <dbReference type="ARBA" id="ARBA00022448"/>
    </source>
</evidence>
<keyword evidence="7" id="KW-0547">Nucleotide-binding</keyword>
<dbReference type="GO" id="GO:0016887">
    <property type="term" value="F:ATP hydrolysis activity"/>
    <property type="evidence" value="ECO:0007669"/>
    <property type="project" value="InterPro"/>
</dbReference>
<proteinExistence type="inferred from homology"/>
<keyword evidence="15" id="KW-1185">Reference proteome</keyword>
<dbReference type="GO" id="GO:0005886">
    <property type="term" value="C:plasma membrane"/>
    <property type="evidence" value="ECO:0007669"/>
    <property type="project" value="UniProtKB-SubCell"/>
</dbReference>
<evidence type="ECO:0000259" key="12">
    <source>
        <dbReference type="PROSITE" id="PS50893"/>
    </source>
</evidence>
<dbReference type="Gene3D" id="1.20.1560.10">
    <property type="entry name" value="ABC transporter type 1, transmembrane domain"/>
    <property type="match status" value="1"/>
</dbReference>
<organism evidence="14 15">
    <name type="scientific">Kaistia nematophila</name>
    <dbReference type="NCBI Taxonomy" id="2994654"/>
    <lineage>
        <taxon>Bacteria</taxon>
        <taxon>Pseudomonadati</taxon>
        <taxon>Pseudomonadota</taxon>
        <taxon>Alphaproteobacteria</taxon>
        <taxon>Hyphomicrobiales</taxon>
        <taxon>Kaistiaceae</taxon>
        <taxon>Kaistia</taxon>
    </lineage>
</organism>
<evidence type="ECO:0000256" key="11">
    <source>
        <dbReference type="SAM" id="Phobius"/>
    </source>
</evidence>
<dbReference type="PROSITE" id="PS00211">
    <property type="entry name" value="ABC_TRANSPORTER_1"/>
    <property type="match status" value="1"/>
</dbReference>
<dbReference type="InterPro" id="IPR011527">
    <property type="entry name" value="ABC1_TM_dom"/>
</dbReference>
<dbReference type="FunFam" id="3.40.50.300:FF:000221">
    <property type="entry name" value="Multidrug ABC transporter ATP-binding protein"/>
    <property type="match status" value="1"/>
</dbReference>
<evidence type="ECO:0000313" key="15">
    <source>
        <dbReference type="Proteomes" id="UP001144805"/>
    </source>
</evidence>
<dbReference type="SUPFAM" id="SSF52540">
    <property type="entry name" value="P-loop containing nucleoside triphosphate hydrolases"/>
    <property type="match status" value="1"/>
</dbReference>
<dbReference type="PANTHER" id="PTHR43394:SF1">
    <property type="entry name" value="ATP-BINDING CASSETTE SUB-FAMILY B MEMBER 10, MITOCHONDRIAL"/>
    <property type="match status" value="1"/>
</dbReference>
<comment type="subcellular location">
    <subcellularLocation>
        <location evidence="1">Cell membrane</location>
        <topology evidence="1">Multi-pass membrane protein</topology>
    </subcellularLocation>
</comment>
<dbReference type="InterPro" id="IPR011918">
    <property type="entry name" value="ABC_MsbA_ATP-bd"/>
</dbReference>
<comment type="caution">
    <text evidence="14">The sequence shown here is derived from an EMBL/GenBank/DDBJ whole genome shotgun (WGS) entry which is preliminary data.</text>
</comment>
<dbReference type="PANTHER" id="PTHR43394">
    <property type="entry name" value="ATP-DEPENDENT PERMEASE MDL1, MITOCHONDRIAL"/>
    <property type="match status" value="1"/>
</dbReference>
<dbReference type="EMBL" id="JAPKNK010000009">
    <property type="protein sequence ID" value="MCX5571276.1"/>
    <property type="molecule type" value="Genomic_DNA"/>
</dbReference>
<keyword evidence="10 11" id="KW-0472">Membrane</keyword>
<evidence type="ECO:0000313" key="14">
    <source>
        <dbReference type="EMBL" id="MCX5571276.1"/>
    </source>
</evidence>
<dbReference type="Pfam" id="PF00005">
    <property type="entry name" value="ABC_tran"/>
    <property type="match status" value="1"/>
</dbReference>
<dbReference type="InterPro" id="IPR003593">
    <property type="entry name" value="AAA+_ATPase"/>
</dbReference>
<dbReference type="CDD" id="cd18575">
    <property type="entry name" value="ABC_6TM_bac_exporter_ABCB8_10_like"/>
    <property type="match status" value="1"/>
</dbReference>
<dbReference type="PROSITE" id="PS50893">
    <property type="entry name" value="ABC_TRANSPORTER_2"/>
    <property type="match status" value="1"/>
</dbReference>
<name>A0A9X3E4X7_9HYPH</name>
<dbReference type="InterPro" id="IPR039421">
    <property type="entry name" value="Type_1_exporter"/>
</dbReference>
<evidence type="ECO:0000256" key="7">
    <source>
        <dbReference type="ARBA" id="ARBA00022741"/>
    </source>
</evidence>
<dbReference type="Proteomes" id="UP001144805">
    <property type="component" value="Unassembled WGS sequence"/>
</dbReference>
<dbReference type="InterPro" id="IPR027417">
    <property type="entry name" value="P-loop_NTPase"/>
</dbReference>
<reference evidence="14" key="1">
    <citation type="submission" date="2022-11" db="EMBL/GenBank/DDBJ databases">
        <title>Biodiversity and phylogenetic relationships of bacteria.</title>
        <authorList>
            <person name="Machado R.A.R."/>
            <person name="Bhat A."/>
            <person name="Loulou A."/>
            <person name="Kallel S."/>
        </authorList>
    </citation>
    <scope>NUCLEOTIDE SEQUENCE</scope>
    <source>
        <strain evidence="14">K-TC2</strain>
    </source>
</reference>
<feature type="domain" description="ABC transmembrane type-1" evidence="13">
    <location>
        <begin position="52"/>
        <end position="334"/>
    </location>
</feature>
<evidence type="ECO:0000256" key="2">
    <source>
        <dbReference type="ARBA" id="ARBA00005417"/>
    </source>
</evidence>
<feature type="transmembrane region" description="Helical" evidence="11">
    <location>
        <begin position="273"/>
        <end position="295"/>
    </location>
</feature>
<feature type="transmembrane region" description="Helical" evidence="11">
    <location>
        <begin position="51"/>
        <end position="71"/>
    </location>
</feature>
<comment type="similarity">
    <text evidence="2">Belongs to the ABC transporter superfamily.</text>
</comment>
<accession>A0A9X3E4X7</accession>
<keyword evidence="5" id="KW-0762">Sugar transport</keyword>
<evidence type="ECO:0000256" key="9">
    <source>
        <dbReference type="ARBA" id="ARBA00022989"/>
    </source>
</evidence>
<evidence type="ECO:0000256" key="6">
    <source>
        <dbReference type="ARBA" id="ARBA00022692"/>
    </source>
</evidence>
<dbReference type="Pfam" id="PF00664">
    <property type="entry name" value="ABC_membrane"/>
    <property type="match status" value="1"/>
</dbReference>
<feature type="transmembrane region" description="Helical" evidence="11">
    <location>
        <begin position="161"/>
        <end position="185"/>
    </location>
</feature>
<keyword evidence="3" id="KW-0813">Transport</keyword>
<keyword evidence="8" id="KW-0067">ATP-binding</keyword>